<feature type="region of interest" description="Disordered" evidence="7">
    <location>
        <begin position="841"/>
        <end position="925"/>
    </location>
</feature>
<comment type="similarity">
    <text evidence="2">Belongs to the CTL (choline transporter-like) family.</text>
</comment>
<evidence type="ECO:0000256" key="6">
    <source>
        <dbReference type="ARBA" id="ARBA00023180"/>
    </source>
</evidence>
<dbReference type="PANTHER" id="PTHR12385">
    <property type="entry name" value="CHOLINE TRANSPORTER-LIKE (SLC FAMILY 44)"/>
    <property type="match status" value="1"/>
</dbReference>
<feature type="compositionally biased region" description="Basic and acidic residues" evidence="7">
    <location>
        <begin position="534"/>
        <end position="554"/>
    </location>
</feature>
<evidence type="ECO:0000256" key="8">
    <source>
        <dbReference type="SAM" id="Phobius"/>
    </source>
</evidence>
<keyword evidence="10" id="KW-1185">Reference proteome</keyword>
<keyword evidence="5 8" id="KW-0472">Membrane</keyword>
<feature type="compositionally biased region" description="Basic and acidic residues" evidence="7">
    <location>
        <begin position="841"/>
        <end position="886"/>
    </location>
</feature>
<keyword evidence="3 8" id="KW-0812">Transmembrane</keyword>
<evidence type="ECO:0000256" key="7">
    <source>
        <dbReference type="SAM" id="MobiDB-lite"/>
    </source>
</evidence>
<feature type="region of interest" description="Disordered" evidence="7">
    <location>
        <begin position="478"/>
        <end position="569"/>
    </location>
</feature>
<evidence type="ECO:0000256" key="4">
    <source>
        <dbReference type="ARBA" id="ARBA00022989"/>
    </source>
</evidence>
<feature type="compositionally biased region" description="Polar residues" evidence="7">
    <location>
        <begin position="502"/>
        <end position="517"/>
    </location>
</feature>
<dbReference type="Proteomes" id="UP001281761">
    <property type="component" value="Unassembled WGS sequence"/>
</dbReference>
<feature type="transmembrane region" description="Helical" evidence="8">
    <location>
        <begin position="639"/>
        <end position="670"/>
    </location>
</feature>
<feature type="transmembrane region" description="Helical" evidence="8">
    <location>
        <begin position="276"/>
        <end position="300"/>
    </location>
</feature>
<evidence type="ECO:0000256" key="3">
    <source>
        <dbReference type="ARBA" id="ARBA00022692"/>
    </source>
</evidence>
<dbReference type="EMBL" id="JARBJD010000004">
    <property type="protein sequence ID" value="KAK2964049.1"/>
    <property type="molecule type" value="Genomic_DNA"/>
</dbReference>
<comment type="subcellular location">
    <subcellularLocation>
        <location evidence="1">Membrane</location>
        <topology evidence="1">Multi-pass membrane protein</topology>
    </subcellularLocation>
</comment>
<dbReference type="InterPro" id="IPR007603">
    <property type="entry name" value="Choline_transptr-like"/>
</dbReference>
<dbReference type="Pfam" id="PF04515">
    <property type="entry name" value="Choline_transpo"/>
    <property type="match status" value="1"/>
</dbReference>
<gene>
    <name evidence="9" type="ORF">BLNAU_1130</name>
</gene>
<evidence type="ECO:0000256" key="2">
    <source>
        <dbReference type="ARBA" id="ARBA00007168"/>
    </source>
</evidence>
<keyword evidence="4 8" id="KW-1133">Transmembrane helix</keyword>
<feature type="transmembrane region" description="Helical" evidence="8">
    <location>
        <begin position="238"/>
        <end position="264"/>
    </location>
</feature>
<reference evidence="9 10" key="1">
    <citation type="journal article" date="2022" name="bioRxiv">
        <title>Genomics of Preaxostyla Flagellates Illuminates Evolutionary Transitions and the Path Towards Mitochondrial Loss.</title>
        <authorList>
            <person name="Novak L.V.F."/>
            <person name="Treitli S.C."/>
            <person name="Pyrih J."/>
            <person name="Halakuc P."/>
            <person name="Pipaliya S.V."/>
            <person name="Vacek V."/>
            <person name="Brzon O."/>
            <person name="Soukal P."/>
            <person name="Eme L."/>
            <person name="Dacks J.B."/>
            <person name="Karnkowska A."/>
            <person name="Elias M."/>
            <person name="Hampl V."/>
        </authorList>
    </citation>
    <scope>NUCLEOTIDE SEQUENCE [LARGE SCALE GENOMIC DNA]</scope>
    <source>
        <strain evidence="9">NAU3</strain>
        <tissue evidence="9">Gut</tissue>
    </source>
</reference>
<name>A0ABQ9YJV6_9EUKA</name>
<evidence type="ECO:0000313" key="9">
    <source>
        <dbReference type="EMBL" id="KAK2964049.1"/>
    </source>
</evidence>
<feature type="transmembrane region" description="Helical" evidence="8">
    <location>
        <begin position="690"/>
        <end position="708"/>
    </location>
</feature>
<feature type="compositionally biased region" description="Basic and acidic residues" evidence="7">
    <location>
        <begin position="906"/>
        <end position="919"/>
    </location>
</feature>
<feature type="compositionally biased region" description="Pro residues" evidence="7">
    <location>
        <begin position="519"/>
        <end position="531"/>
    </location>
</feature>
<protein>
    <submittedName>
        <fullName evidence="9">Choline-transporter-like protein</fullName>
    </submittedName>
</protein>
<accession>A0ABQ9YJV6</accession>
<feature type="transmembrane region" description="Helical" evidence="8">
    <location>
        <begin position="321"/>
        <end position="348"/>
    </location>
</feature>
<feature type="transmembrane region" description="Helical" evidence="8">
    <location>
        <begin position="209"/>
        <end position="231"/>
    </location>
</feature>
<proteinExistence type="inferred from homology"/>
<feature type="transmembrane region" description="Helical" evidence="8">
    <location>
        <begin position="368"/>
        <end position="388"/>
    </location>
</feature>
<dbReference type="PANTHER" id="PTHR12385:SF14">
    <property type="entry name" value="CHOLINE TRANSPORTER-LIKE 2"/>
    <property type="match status" value="1"/>
</dbReference>
<evidence type="ECO:0000256" key="1">
    <source>
        <dbReference type="ARBA" id="ARBA00004141"/>
    </source>
</evidence>
<sequence length="925" mass="103419">MNSEDPSGDGVPTLPMEPETPPTTFVKLVSQPVNDNEFNLTRRKGLCTDLYCLIFLVLFIVIFVIAFVFSLIIGNPTTYLAPSNGDGNQCGIYQNSSAKVDLRPTPELFVVPDSSETTLCVSSCPSTGEYCLLPEGHFSKISKQSCIDLNVTESSLQGGYFYYLNVTQDMGTFIHHCVTSFSNLDKQVPAYEEYTDILTMSVNDLGNSWLVILLSIAVSVVLGIIFVAILLCEARCSIWTVVILSLALILIAGVLFIFCAIRIISSPLILDQPNCTFFFVVGALCLCVFIIGLLLSICNSKSITRNAVLLREGKRHIANHLSAVVTPFIILVIWIAISALFIVATIFFLSVRVNPFTKTLESKTGFTLFRMIPFILLALYVWFSATMLSCNHMIISSLVGLSFYDSDPDNLMKPKKDNRFCLILRHIALKQLGSAALGSIVVFFTKPFRFCCSWSTFRLIRKTRQFEVEDQAWIERQAQNTKNGDGAPNSVHISSFDEESGNDQQPLESMNNPSTITPQPDPPSQFDPPLFPRDNSRSEEAEHADLGEQTETDKVNQNPQPKHDDNIALSSLPDERPSRCCVGCVPCCLSFCTSCQSCCGGNSSVAFTLSAFTRSSFPSSSSLLSSLLRRPWNTSLQHALLFPSLFSFVFLLGSIAVALVTTLACILIFLRPDLLGIGRSAYFLNLDIDVYQVWLVVLFVFFSSFYVARMAFSAWEVAGKAVFVCGMIEEEEERHRNANGTIPQADLRQSRTLEAGQPEGGLEAPEQETQMESFSEPQAVHPETKPPTPPQTVARSFITAAYSYALQTLRDEREVEEKAEVEKWKLGFAAEIDLMKKKKFDQMEREKRKEEERKLAEEKKREEEARKQEQQQKEEEERRRLEEQRLAQEQAPLESQGTSIQPDGPTVERGEPAQDHPIESEYELA</sequence>
<feature type="region of interest" description="Disordered" evidence="7">
    <location>
        <begin position="735"/>
        <end position="792"/>
    </location>
</feature>
<feature type="compositionally biased region" description="Polar residues" evidence="7">
    <location>
        <begin position="767"/>
        <end position="776"/>
    </location>
</feature>
<organism evidence="9 10">
    <name type="scientific">Blattamonas nauphoetae</name>
    <dbReference type="NCBI Taxonomy" id="2049346"/>
    <lineage>
        <taxon>Eukaryota</taxon>
        <taxon>Metamonada</taxon>
        <taxon>Preaxostyla</taxon>
        <taxon>Oxymonadida</taxon>
        <taxon>Blattamonas</taxon>
    </lineage>
</organism>
<evidence type="ECO:0000313" key="10">
    <source>
        <dbReference type="Proteomes" id="UP001281761"/>
    </source>
</evidence>
<feature type="transmembrane region" description="Helical" evidence="8">
    <location>
        <begin position="50"/>
        <end position="73"/>
    </location>
</feature>
<evidence type="ECO:0000256" key="5">
    <source>
        <dbReference type="ARBA" id="ARBA00023136"/>
    </source>
</evidence>
<keyword evidence="6" id="KW-0325">Glycoprotein</keyword>
<comment type="caution">
    <text evidence="9">The sequence shown here is derived from an EMBL/GenBank/DDBJ whole genome shotgun (WGS) entry which is preliminary data.</text>
</comment>